<feature type="domain" description="GP-PDE" evidence="2">
    <location>
        <begin position="118"/>
        <end position="393"/>
    </location>
</feature>
<reference evidence="3 4" key="2">
    <citation type="submission" date="2009-02" db="EMBL/GenBank/DDBJ databases">
        <authorList>
            <person name="Fulton L."/>
            <person name="Clifton S."/>
            <person name="Fulton B."/>
            <person name="Xu J."/>
            <person name="Minx P."/>
            <person name="Pepin K.H."/>
            <person name="Johnson M."/>
            <person name="Bhonagiri V."/>
            <person name="Nash W.E."/>
            <person name="Mardis E.R."/>
            <person name="Wilson R.K."/>
        </authorList>
    </citation>
    <scope>NUCLEOTIDE SEQUENCE [LARGE SCALE GENOMIC DNA]</scope>
    <source>
        <strain evidence="3 4">DSM 20438</strain>
    </source>
</reference>
<evidence type="ECO:0000313" key="4">
    <source>
        <dbReference type="Proteomes" id="UP000003875"/>
    </source>
</evidence>
<sequence length="393" mass="42956">MVAVFVIYGLISEETDSMAANGENQRERMRERPRKGGKPMSKSFVNKALLGGAVAAGAAVWAIAPRTFSDKRRNYVPSIPDVWYAHRGLHDAGSGLTAQYANESGEYVALARRMAMKAGYGSPSVTGAIAPENSLAAFAAACEAGYGIELDLQMTADGEIVVVHDGDLMRVAGDPRRIADLTYDELTRIPLFPTDAPGAAVAAPLPGSLENPPLVTTPDSAPEGYFQHVPLFADVLKVVAGRVPLIVEYKFDDNSKWGSRDVELMEKGDALLQAYSGAYVIESFNPAAVNWYKENRPEVCRGQLSWWPQGEEKPSDPAALAKEYAAGALIFDWISRPDFVAYDWHGGNSPQVRLARFMGAVPVSWTVRSRDELAQCDDWFDHHIFEAFVPDEQ</sequence>
<evidence type="ECO:0000313" key="3">
    <source>
        <dbReference type="EMBL" id="EEG71982.1"/>
    </source>
</evidence>
<dbReference type="GO" id="GO:0008081">
    <property type="term" value="F:phosphoric diester hydrolase activity"/>
    <property type="evidence" value="ECO:0007669"/>
    <property type="project" value="InterPro"/>
</dbReference>
<dbReference type="InterPro" id="IPR017946">
    <property type="entry name" value="PLC-like_Pdiesterase_TIM-brl"/>
</dbReference>
<dbReference type="eggNOG" id="COG0584">
    <property type="taxonomic scope" value="Bacteria"/>
</dbReference>
<dbReference type="Pfam" id="PF03009">
    <property type="entry name" value="GDPD"/>
    <property type="match status" value="1"/>
</dbReference>
<comment type="caution">
    <text evidence="3">The sequence shown here is derived from an EMBL/GenBank/DDBJ whole genome shotgun (WGS) entry which is preliminary data.</text>
</comment>
<feature type="region of interest" description="Disordered" evidence="1">
    <location>
        <begin position="18"/>
        <end position="40"/>
    </location>
</feature>
<dbReference type="PANTHER" id="PTHR46211:SF1">
    <property type="entry name" value="GLYCEROPHOSPHODIESTER PHOSPHODIESTERASE, CYTOPLASMIC"/>
    <property type="match status" value="1"/>
</dbReference>
<reference evidence="3 4" key="1">
    <citation type="submission" date="2009-02" db="EMBL/GenBank/DDBJ databases">
        <title>Draft genome sequence of Bifidobacterium pseudocatenulatum (DSM 20438).</title>
        <authorList>
            <person name="Sudarsanam P."/>
            <person name="Ley R."/>
            <person name="Guruge J."/>
            <person name="Turnbaugh P.J."/>
            <person name="Mahowald M."/>
            <person name="Liep D."/>
            <person name="Gordon J."/>
        </authorList>
    </citation>
    <scope>NUCLEOTIDE SEQUENCE [LARGE SCALE GENOMIC DNA]</scope>
    <source>
        <strain evidence="3 4">DSM 20438</strain>
    </source>
</reference>
<gene>
    <name evidence="3" type="ORF">BIFPSEUDO_02876</name>
</gene>
<proteinExistence type="predicted"/>
<dbReference type="AlphaFoldDB" id="C0BR69"/>
<organism evidence="3 4">
    <name type="scientific">Bifidobacterium pseudocatenulatum DSM 20438 = JCM 1200 = LMG 10505</name>
    <dbReference type="NCBI Taxonomy" id="547043"/>
    <lineage>
        <taxon>Bacteria</taxon>
        <taxon>Bacillati</taxon>
        <taxon>Actinomycetota</taxon>
        <taxon>Actinomycetes</taxon>
        <taxon>Bifidobacteriales</taxon>
        <taxon>Bifidobacteriaceae</taxon>
        <taxon>Bifidobacterium</taxon>
    </lineage>
</organism>
<name>C0BR69_BIFPS</name>
<dbReference type="SUPFAM" id="SSF51695">
    <property type="entry name" value="PLC-like phosphodiesterases"/>
    <property type="match status" value="1"/>
</dbReference>
<evidence type="ECO:0000256" key="1">
    <source>
        <dbReference type="SAM" id="MobiDB-lite"/>
    </source>
</evidence>
<dbReference type="PROSITE" id="PS51704">
    <property type="entry name" value="GP_PDE"/>
    <property type="match status" value="1"/>
</dbReference>
<protein>
    <submittedName>
        <fullName evidence="3">Glycerophosphodiester phosphodiesterase family protein</fullName>
    </submittedName>
</protein>
<dbReference type="Gene3D" id="3.20.20.190">
    <property type="entry name" value="Phosphatidylinositol (PI) phosphodiesterase"/>
    <property type="match status" value="1"/>
</dbReference>
<dbReference type="PANTHER" id="PTHR46211">
    <property type="entry name" value="GLYCEROPHOSPHORYL DIESTER PHOSPHODIESTERASE"/>
    <property type="match status" value="1"/>
</dbReference>
<accession>C0BR69</accession>
<dbReference type="Proteomes" id="UP000003875">
    <property type="component" value="Unassembled WGS sequence"/>
</dbReference>
<dbReference type="GO" id="GO:0006629">
    <property type="term" value="P:lipid metabolic process"/>
    <property type="evidence" value="ECO:0007669"/>
    <property type="project" value="InterPro"/>
</dbReference>
<dbReference type="InterPro" id="IPR030395">
    <property type="entry name" value="GP_PDE_dom"/>
</dbReference>
<evidence type="ECO:0000259" key="2">
    <source>
        <dbReference type="PROSITE" id="PS51704"/>
    </source>
</evidence>
<dbReference type="EMBL" id="ABXX02000001">
    <property type="protein sequence ID" value="EEG71982.1"/>
    <property type="molecule type" value="Genomic_DNA"/>
</dbReference>